<dbReference type="STRING" id="88036.D8R3T9"/>
<organism evidence="2">
    <name type="scientific">Selaginella moellendorffii</name>
    <name type="common">Spikemoss</name>
    <dbReference type="NCBI Taxonomy" id="88036"/>
    <lineage>
        <taxon>Eukaryota</taxon>
        <taxon>Viridiplantae</taxon>
        <taxon>Streptophyta</taxon>
        <taxon>Embryophyta</taxon>
        <taxon>Tracheophyta</taxon>
        <taxon>Lycopodiopsida</taxon>
        <taxon>Selaginellales</taxon>
        <taxon>Selaginellaceae</taxon>
        <taxon>Selaginella</taxon>
    </lineage>
</organism>
<dbReference type="Proteomes" id="UP000001514">
    <property type="component" value="Unassembled WGS sequence"/>
</dbReference>
<evidence type="ECO:0008006" key="3">
    <source>
        <dbReference type="Google" id="ProtNLM"/>
    </source>
</evidence>
<evidence type="ECO:0000313" key="1">
    <source>
        <dbReference type="EMBL" id="EFJ32996.1"/>
    </source>
</evidence>
<keyword evidence="2" id="KW-1185">Reference proteome</keyword>
<dbReference type="InParanoid" id="D8R3T9"/>
<dbReference type="AlphaFoldDB" id="D8R3T9"/>
<dbReference type="PANTHER" id="PTHR31270:SF1">
    <property type="entry name" value="GLUTAMINYL-PEPTIDE CYCLOTRANSFERASE"/>
    <property type="match status" value="1"/>
</dbReference>
<reference evidence="1 2" key="1">
    <citation type="journal article" date="2011" name="Science">
        <title>The Selaginella genome identifies genetic changes associated with the evolution of vascular plants.</title>
        <authorList>
            <person name="Banks J.A."/>
            <person name="Nishiyama T."/>
            <person name="Hasebe M."/>
            <person name="Bowman J.L."/>
            <person name="Gribskov M."/>
            <person name="dePamphilis C."/>
            <person name="Albert V.A."/>
            <person name="Aono N."/>
            <person name="Aoyama T."/>
            <person name="Ambrose B.A."/>
            <person name="Ashton N.W."/>
            <person name="Axtell M.J."/>
            <person name="Barker E."/>
            <person name="Barker M.S."/>
            <person name="Bennetzen J.L."/>
            <person name="Bonawitz N.D."/>
            <person name="Chapple C."/>
            <person name="Cheng C."/>
            <person name="Correa L.G."/>
            <person name="Dacre M."/>
            <person name="DeBarry J."/>
            <person name="Dreyer I."/>
            <person name="Elias M."/>
            <person name="Engstrom E.M."/>
            <person name="Estelle M."/>
            <person name="Feng L."/>
            <person name="Finet C."/>
            <person name="Floyd S.K."/>
            <person name="Frommer W.B."/>
            <person name="Fujita T."/>
            <person name="Gramzow L."/>
            <person name="Gutensohn M."/>
            <person name="Harholt J."/>
            <person name="Hattori M."/>
            <person name="Heyl A."/>
            <person name="Hirai T."/>
            <person name="Hiwatashi Y."/>
            <person name="Ishikawa M."/>
            <person name="Iwata M."/>
            <person name="Karol K.G."/>
            <person name="Koehler B."/>
            <person name="Kolukisaoglu U."/>
            <person name="Kubo M."/>
            <person name="Kurata T."/>
            <person name="Lalonde S."/>
            <person name="Li K."/>
            <person name="Li Y."/>
            <person name="Litt A."/>
            <person name="Lyons E."/>
            <person name="Manning G."/>
            <person name="Maruyama T."/>
            <person name="Michael T.P."/>
            <person name="Mikami K."/>
            <person name="Miyazaki S."/>
            <person name="Morinaga S."/>
            <person name="Murata T."/>
            <person name="Mueller-Roeber B."/>
            <person name="Nelson D.R."/>
            <person name="Obara M."/>
            <person name="Oguri Y."/>
            <person name="Olmstead R.G."/>
            <person name="Onodera N."/>
            <person name="Petersen B.L."/>
            <person name="Pils B."/>
            <person name="Prigge M."/>
            <person name="Rensing S.A."/>
            <person name="Riano-Pachon D.M."/>
            <person name="Roberts A.W."/>
            <person name="Sato Y."/>
            <person name="Scheller H.V."/>
            <person name="Schulz B."/>
            <person name="Schulz C."/>
            <person name="Shakirov E.V."/>
            <person name="Shibagaki N."/>
            <person name="Shinohara N."/>
            <person name="Shippen D.E."/>
            <person name="Soerensen I."/>
            <person name="Sotooka R."/>
            <person name="Sugimoto N."/>
            <person name="Sugita M."/>
            <person name="Sumikawa N."/>
            <person name="Tanurdzic M."/>
            <person name="Theissen G."/>
            <person name="Ulvskov P."/>
            <person name="Wakazuki S."/>
            <person name="Weng J.K."/>
            <person name="Willats W.W."/>
            <person name="Wipf D."/>
            <person name="Wolf P.G."/>
            <person name="Yang L."/>
            <person name="Zimmer A.D."/>
            <person name="Zhu Q."/>
            <person name="Mitros T."/>
            <person name="Hellsten U."/>
            <person name="Loque D."/>
            <person name="Otillar R."/>
            <person name="Salamov A."/>
            <person name="Schmutz J."/>
            <person name="Shapiro H."/>
            <person name="Lindquist E."/>
            <person name="Lucas S."/>
            <person name="Rokhsar D."/>
            <person name="Grigoriev I.V."/>
        </authorList>
    </citation>
    <scope>NUCLEOTIDE SEQUENCE [LARGE SCALE GENOMIC DNA]</scope>
</reference>
<dbReference type="Gramene" id="EFJ32996">
    <property type="protein sequence ID" value="EFJ32996"/>
    <property type="gene ID" value="SELMODRAFT_84735"/>
</dbReference>
<name>D8R3T9_SELML</name>
<dbReference type="HOGENOM" id="CLU_060272_2_2_1"/>
<dbReference type="KEGG" id="smo:SELMODRAFT_84735"/>
<evidence type="ECO:0000313" key="2">
    <source>
        <dbReference type="Proteomes" id="UP000001514"/>
    </source>
</evidence>
<gene>
    <name evidence="1" type="ORF">SELMODRAFT_84735</name>
</gene>
<dbReference type="eggNOG" id="ENOG502QUQC">
    <property type="taxonomic scope" value="Eukaryota"/>
</dbReference>
<dbReference type="SUPFAM" id="SSF50969">
    <property type="entry name" value="YVTN repeat-like/Quinoprotein amine dehydrogenase"/>
    <property type="match status" value="1"/>
</dbReference>
<dbReference type="GO" id="GO:0016603">
    <property type="term" value="F:glutaminyl-peptide cyclotransferase activity"/>
    <property type="evidence" value="ECO:0000318"/>
    <property type="project" value="GO_Central"/>
</dbReference>
<dbReference type="InterPro" id="IPR007788">
    <property type="entry name" value="QCT"/>
</dbReference>
<protein>
    <recommendedName>
        <fullName evidence="3">Glutamine cyclotransferase</fullName>
    </recommendedName>
</protein>
<dbReference type="OMA" id="YKDHEVH"/>
<dbReference type="Pfam" id="PF05096">
    <property type="entry name" value="Glu_cyclase_2"/>
    <property type="match status" value="1"/>
</dbReference>
<sequence>MGKRRHRLSLGGVIFSAGAVVALVVVLLEVSSASKPKKATSTRQVPINSGFRIVREYPHDAKAFTQGLLYHGNNTLYESTGLHGESSVREVDLQTGEVRRIYRLQSRDFGEGLALWENKFLQVTWQTNKGYIYDEKTLSLLGTFKHPMTDGWGLTHDNKHIIGSDGSSTLYFLDPHSFSEIRRITVKDNGEAVELLNELEYVKGEIWANVWQMNSIARISPKDGRVVGWIVLDALRQGMKSSKFLCVYLCFLQNIDVLNGIAWDEEQDRLFVTGKWWPKLYEIVLSPELY</sequence>
<proteinExistence type="predicted"/>
<dbReference type="InterPro" id="IPR011044">
    <property type="entry name" value="Quino_amine_DH_bsu"/>
</dbReference>
<dbReference type="EMBL" id="GL377571">
    <property type="protein sequence ID" value="EFJ32996.1"/>
    <property type="molecule type" value="Genomic_DNA"/>
</dbReference>
<dbReference type="PANTHER" id="PTHR31270">
    <property type="entry name" value="GLUTAMINYL-PEPTIDE CYCLOTRANSFERASE"/>
    <property type="match status" value="1"/>
</dbReference>
<accession>D8R3T9</accession>
<dbReference type="FunCoup" id="D8R3T9">
    <property type="interactions" value="470"/>
</dbReference>